<dbReference type="EMBL" id="CP109071">
    <property type="protein sequence ID" value="WSA35857.1"/>
    <property type="molecule type" value="Genomic_DNA"/>
</dbReference>
<sequence length="51" mass="5703">MPDLLGSDATYLYHRGDPLYPFGHRLSCTRFDYAGPRLSAAKATACRCPLR</sequence>
<name>A0ABZ1ENR8_9ACTN</name>
<keyword evidence="2" id="KW-1185">Reference proteome</keyword>
<organism evidence="1 2">
    <name type="scientific">Micromonospora peucetia</name>
    <dbReference type="NCBI Taxonomy" id="47871"/>
    <lineage>
        <taxon>Bacteria</taxon>
        <taxon>Bacillati</taxon>
        <taxon>Actinomycetota</taxon>
        <taxon>Actinomycetes</taxon>
        <taxon>Micromonosporales</taxon>
        <taxon>Micromonosporaceae</taxon>
        <taxon>Micromonospora</taxon>
    </lineage>
</organism>
<dbReference type="Proteomes" id="UP001334804">
    <property type="component" value="Chromosome"/>
</dbReference>
<protein>
    <submittedName>
        <fullName evidence="1">Uncharacterized protein</fullName>
    </submittedName>
</protein>
<proteinExistence type="predicted"/>
<evidence type="ECO:0000313" key="2">
    <source>
        <dbReference type="Proteomes" id="UP001334804"/>
    </source>
</evidence>
<gene>
    <name evidence="1" type="ORF">OIE14_28655</name>
</gene>
<reference evidence="1 2" key="1">
    <citation type="submission" date="2022-10" db="EMBL/GenBank/DDBJ databases">
        <title>The complete genomes of actinobacterial strains from the NBC collection.</title>
        <authorList>
            <person name="Joergensen T.S."/>
            <person name="Alvarez Arevalo M."/>
            <person name="Sterndorff E.B."/>
            <person name="Faurdal D."/>
            <person name="Vuksanovic O."/>
            <person name="Mourched A.-S."/>
            <person name="Charusanti P."/>
            <person name="Shaw S."/>
            <person name="Blin K."/>
            <person name="Weber T."/>
        </authorList>
    </citation>
    <scope>NUCLEOTIDE SEQUENCE [LARGE SCALE GENOMIC DNA]</scope>
    <source>
        <strain evidence="1 2">NBC 01809</strain>
    </source>
</reference>
<evidence type="ECO:0000313" key="1">
    <source>
        <dbReference type="EMBL" id="WSA35857.1"/>
    </source>
</evidence>
<accession>A0ABZ1ENR8</accession>